<accession>A0A7R9G4Q2</accession>
<sequence>MSGDCSGTLTPFLSIALRAPRTHAFLRIYNGWSPGCEHALHSGLSRFDGEDSAKQALSRLHQLDVLGFPLVVQFARGRSGQDFNLEKKHT</sequence>
<dbReference type="AlphaFoldDB" id="A0A7R9G4Q2"/>
<name>A0A7R9G4Q2_TIMSH</name>
<dbReference type="EMBL" id="OC008295">
    <property type="protein sequence ID" value="CAD7267051.1"/>
    <property type="molecule type" value="Genomic_DNA"/>
</dbReference>
<proteinExistence type="predicted"/>
<reference evidence="1" key="1">
    <citation type="submission" date="2020-11" db="EMBL/GenBank/DDBJ databases">
        <authorList>
            <person name="Tran Van P."/>
        </authorList>
    </citation>
    <scope>NUCLEOTIDE SEQUENCE</scope>
</reference>
<protein>
    <submittedName>
        <fullName evidence="1">Uncharacterized protein</fullName>
    </submittedName>
</protein>
<organism evidence="1">
    <name type="scientific">Timema shepardi</name>
    <name type="common">Walking stick</name>
    <dbReference type="NCBI Taxonomy" id="629360"/>
    <lineage>
        <taxon>Eukaryota</taxon>
        <taxon>Metazoa</taxon>
        <taxon>Ecdysozoa</taxon>
        <taxon>Arthropoda</taxon>
        <taxon>Hexapoda</taxon>
        <taxon>Insecta</taxon>
        <taxon>Pterygota</taxon>
        <taxon>Neoptera</taxon>
        <taxon>Polyneoptera</taxon>
        <taxon>Phasmatodea</taxon>
        <taxon>Timematodea</taxon>
        <taxon>Timematoidea</taxon>
        <taxon>Timematidae</taxon>
        <taxon>Timema</taxon>
    </lineage>
</organism>
<gene>
    <name evidence="1" type="ORF">TSIB3V08_LOCUS11065</name>
</gene>
<evidence type="ECO:0000313" key="1">
    <source>
        <dbReference type="EMBL" id="CAD7267051.1"/>
    </source>
</evidence>